<evidence type="ECO:0000259" key="6">
    <source>
        <dbReference type="Pfam" id="PF04116"/>
    </source>
</evidence>
<keyword evidence="4 5" id="KW-0472">Membrane</keyword>
<keyword evidence="2 5" id="KW-0812">Transmembrane</keyword>
<evidence type="ECO:0000313" key="7">
    <source>
        <dbReference type="EMBL" id="WPU65099.1"/>
    </source>
</evidence>
<keyword evidence="3 5" id="KW-1133">Transmembrane helix</keyword>
<evidence type="ECO:0000256" key="4">
    <source>
        <dbReference type="ARBA" id="ARBA00023136"/>
    </source>
</evidence>
<evidence type="ECO:0000256" key="1">
    <source>
        <dbReference type="ARBA" id="ARBA00004370"/>
    </source>
</evidence>
<sequence length="245" mass="28996">MNLVILFLTFSALTIIGLLNDETRNATFSRTKEEWTADMAGLFIQGVVIPAVPFITVPFLYEFLPRFAGKLDINAFVQFMLSFVLVDYLYYWNHRLFHRRHYWFIHRMHHSSRHLDVFATSRNSMITSFLFVYVWSQIIGMYLLKDSTPFMLGLGFTFALDLWRHSGVKQPQVLHSALSWALIMPEQHVFHHSLVGRNRNYGANFCWWDKIHGTFSPNEVKNKELERISNRNVWTELFTPWKVNK</sequence>
<proteinExistence type="predicted"/>
<evidence type="ECO:0000256" key="3">
    <source>
        <dbReference type="ARBA" id="ARBA00022989"/>
    </source>
</evidence>
<organism evidence="7 8">
    <name type="scientific">Peredibacter starrii</name>
    <dbReference type="NCBI Taxonomy" id="28202"/>
    <lineage>
        <taxon>Bacteria</taxon>
        <taxon>Pseudomonadati</taxon>
        <taxon>Bdellovibrionota</taxon>
        <taxon>Bacteriovoracia</taxon>
        <taxon>Bacteriovoracales</taxon>
        <taxon>Bacteriovoracaceae</taxon>
        <taxon>Peredibacter</taxon>
    </lineage>
</organism>
<evidence type="ECO:0000313" key="8">
    <source>
        <dbReference type="Proteomes" id="UP001324634"/>
    </source>
</evidence>
<dbReference type="PANTHER" id="PTHR11863">
    <property type="entry name" value="STEROL DESATURASE"/>
    <property type="match status" value="1"/>
</dbReference>
<name>A0AAX4HP56_9BACT</name>
<dbReference type="GO" id="GO:0005506">
    <property type="term" value="F:iron ion binding"/>
    <property type="evidence" value="ECO:0007669"/>
    <property type="project" value="InterPro"/>
</dbReference>
<dbReference type="Pfam" id="PF04116">
    <property type="entry name" value="FA_hydroxylase"/>
    <property type="match status" value="1"/>
</dbReference>
<dbReference type="GO" id="GO:0008610">
    <property type="term" value="P:lipid biosynthetic process"/>
    <property type="evidence" value="ECO:0007669"/>
    <property type="project" value="InterPro"/>
</dbReference>
<feature type="transmembrane region" description="Helical" evidence="5">
    <location>
        <begin position="73"/>
        <end position="92"/>
    </location>
</feature>
<dbReference type="InterPro" id="IPR006694">
    <property type="entry name" value="Fatty_acid_hydroxylase"/>
</dbReference>
<dbReference type="InterPro" id="IPR050307">
    <property type="entry name" value="Sterol_Desaturase_Related"/>
</dbReference>
<dbReference type="KEGG" id="psti:SOO65_20590"/>
<comment type="subcellular location">
    <subcellularLocation>
        <location evidence="1">Membrane</location>
    </subcellularLocation>
</comment>
<feature type="transmembrane region" description="Helical" evidence="5">
    <location>
        <begin position="125"/>
        <end position="144"/>
    </location>
</feature>
<reference evidence="7 8" key="1">
    <citation type="submission" date="2023-11" db="EMBL/GenBank/DDBJ databases">
        <title>Peredibacter starrii A3.12.</title>
        <authorList>
            <person name="Mitchell R.J."/>
        </authorList>
    </citation>
    <scope>NUCLEOTIDE SEQUENCE [LARGE SCALE GENOMIC DNA]</scope>
    <source>
        <strain evidence="7 8">A3.12</strain>
    </source>
</reference>
<protein>
    <submittedName>
        <fullName evidence="7">Sterol desaturase family protein</fullName>
    </submittedName>
</protein>
<dbReference type="GO" id="GO:0016020">
    <property type="term" value="C:membrane"/>
    <property type="evidence" value="ECO:0007669"/>
    <property type="project" value="UniProtKB-SubCell"/>
</dbReference>
<evidence type="ECO:0000256" key="2">
    <source>
        <dbReference type="ARBA" id="ARBA00022692"/>
    </source>
</evidence>
<gene>
    <name evidence="7" type="ORF">SOO65_20590</name>
</gene>
<accession>A0AAX4HP56</accession>
<feature type="transmembrane region" description="Helical" evidence="5">
    <location>
        <begin position="41"/>
        <end position="61"/>
    </location>
</feature>
<feature type="domain" description="Fatty acid hydroxylase" evidence="6">
    <location>
        <begin position="79"/>
        <end position="214"/>
    </location>
</feature>
<evidence type="ECO:0000256" key="5">
    <source>
        <dbReference type="SAM" id="Phobius"/>
    </source>
</evidence>
<keyword evidence="8" id="KW-1185">Reference proteome</keyword>
<dbReference type="RefSeq" id="WP_321395147.1">
    <property type="nucleotide sequence ID" value="NZ_CP139487.1"/>
</dbReference>
<dbReference type="AlphaFoldDB" id="A0AAX4HP56"/>
<dbReference type="EMBL" id="CP139487">
    <property type="protein sequence ID" value="WPU65099.1"/>
    <property type="molecule type" value="Genomic_DNA"/>
</dbReference>
<dbReference type="GO" id="GO:0016491">
    <property type="term" value="F:oxidoreductase activity"/>
    <property type="evidence" value="ECO:0007669"/>
    <property type="project" value="InterPro"/>
</dbReference>
<dbReference type="Proteomes" id="UP001324634">
    <property type="component" value="Chromosome"/>
</dbReference>